<dbReference type="Proteomes" id="UP001057402">
    <property type="component" value="Chromosome 9"/>
</dbReference>
<comment type="caution">
    <text evidence="1">The sequence shown here is derived from an EMBL/GenBank/DDBJ whole genome shotgun (WGS) entry which is preliminary data.</text>
</comment>
<dbReference type="EMBL" id="CM042888">
    <property type="protein sequence ID" value="KAI4324973.1"/>
    <property type="molecule type" value="Genomic_DNA"/>
</dbReference>
<protein>
    <submittedName>
        <fullName evidence="1">Uncharacterized protein</fullName>
    </submittedName>
</protein>
<name>A0ACB9ML43_9MYRT</name>
<sequence>MAEALVFYPSPAIGHLVSMVELGKLILTHCPSISIHILVTNQAYDAGATTPYIASVSATVPSLTFHHLSAISLPPDYSTTSPNLETLALDLIRLNNPNIRQALESITREYSVKAFVMDFFCSVVQPIVRELRVPSFFFFTSGAGFLSFFLYWPILHEKYTENFKDLKLCLPVPGLPPLPAGDVAKPLLVRDDPCYVGLLNSAVQLRTSDGIIVNSFDKLEPRAIQAIVDGECIPGGSTPPLFCIGPLISSESRRGEDGHALPGFFSWLDAQPGGSVVFLCFGSLGVFSVEQLKAIATGLENSLQRFLWVVKNPDTTAKGDFDLRPLLPDGFLDRTDGRGMLVKSWVPQVEVLKHGSVGGFVTHCGWNSVLEAVSAGVPMIAWPLYAEQRHNRVMMVEEMGIALGVEESEGGFVAEEAVERVVKELMLSAGGLRDKMSCLKGEAGVAMREGGSSHVALSKFTRNVVGPGNVFN</sequence>
<gene>
    <name evidence="1" type="ORF">MLD38_030412</name>
</gene>
<reference evidence="2" key="1">
    <citation type="journal article" date="2023" name="Front. Plant Sci.">
        <title>Chromosomal-level genome assembly of Melastoma candidum provides insights into trichome evolution.</title>
        <authorList>
            <person name="Zhong Y."/>
            <person name="Wu W."/>
            <person name="Sun C."/>
            <person name="Zou P."/>
            <person name="Liu Y."/>
            <person name="Dai S."/>
            <person name="Zhou R."/>
        </authorList>
    </citation>
    <scope>NUCLEOTIDE SEQUENCE [LARGE SCALE GENOMIC DNA]</scope>
</reference>
<proteinExistence type="predicted"/>
<evidence type="ECO:0000313" key="2">
    <source>
        <dbReference type="Proteomes" id="UP001057402"/>
    </source>
</evidence>
<keyword evidence="2" id="KW-1185">Reference proteome</keyword>
<accession>A0ACB9ML43</accession>
<evidence type="ECO:0000313" key="1">
    <source>
        <dbReference type="EMBL" id="KAI4324973.1"/>
    </source>
</evidence>
<organism evidence="1 2">
    <name type="scientific">Melastoma candidum</name>
    <dbReference type="NCBI Taxonomy" id="119954"/>
    <lineage>
        <taxon>Eukaryota</taxon>
        <taxon>Viridiplantae</taxon>
        <taxon>Streptophyta</taxon>
        <taxon>Embryophyta</taxon>
        <taxon>Tracheophyta</taxon>
        <taxon>Spermatophyta</taxon>
        <taxon>Magnoliopsida</taxon>
        <taxon>eudicotyledons</taxon>
        <taxon>Gunneridae</taxon>
        <taxon>Pentapetalae</taxon>
        <taxon>rosids</taxon>
        <taxon>malvids</taxon>
        <taxon>Myrtales</taxon>
        <taxon>Melastomataceae</taxon>
        <taxon>Melastomatoideae</taxon>
        <taxon>Melastomateae</taxon>
        <taxon>Melastoma</taxon>
    </lineage>
</organism>